<feature type="transmembrane region" description="Helical" evidence="1">
    <location>
        <begin position="118"/>
        <end position="139"/>
    </location>
</feature>
<evidence type="ECO:0000313" key="4">
    <source>
        <dbReference type="Proteomes" id="UP000601055"/>
    </source>
</evidence>
<feature type="transmembrane region" description="Helical" evidence="1">
    <location>
        <begin position="205"/>
        <end position="225"/>
    </location>
</feature>
<feature type="transmembrane region" description="Helical" evidence="1">
    <location>
        <begin position="269"/>
        <end position="288"/>
    </location>
</feature>
<feature type="transmembrane region" description="Helical" evidence="1">
    <location>
        <begin position="51"/>
        <end position="68"/>
    </location>
</feature>
<feature type="transmembrane region" description="Helical" evidence="1">
    <location>
        <begin position="89"/>
        <end position="106"/>
    </location>
</feature>
<dbReference type="AlphaFoldDB" id="A0A923IVM9"/>
<dbReference type="Pfam" id="PF07786">
    <property type="entry name" value="HGSNAT_cat"/>
    <property type="match status" value="1"/>
</dbReference>
<dbReference type="Proteomes" id="UP000601055">
    <property type="component" value="Unassembled WGS sequence"/>
</dbReference>
<evidence type="ECO:0000256" key="1">
    <source>
        <dbReference type="SAM" id="Phobius"/>
    </source>
</evidence>
<feature type="transmembrane region" description="Helical" evidence="1">
    <location>
        <begin position="12"/>
        <end position="31"/>
    </location>
</feature>
<reference evidence="3" key="1">
    <citation type="submission" date="2019-11" db="EMBL/GenBank/DDBJ databases">
        <title>Description of Pedobacter sp. LMG 31464T.</title>
        <authorList>
            <person name="Carlier A."/>
            <person name="Qi S."/>
            <person name="Vandamme P."/>
        </authorList>
    </citation>
    <scope>NUCLEOTIDE SEQUENCE</scope>
    <source>
        <strain evidence="3">LMG 31464</strain>
    </source>
</reference>
<feature type="domain" description="Heparan-alpha-glucosaminide N-acetyltransferase catalytic" evidence="2">
    <location>
        <begin position="7"/>
        <end position="162"/>
    </location>
</feature>
<protein>
    <submittedName>
        <fullName evidence="3">DUF5009 domain-containing protein</fullName>
    </submittedName>
</protein>
<name>A0A923IVM9_9SPHI</name>
<sequence>MELKPQRLLSLDFFRGLTVATMILVNNPGSWSHIYAPLEHAEWNGCTPTDLVFPFFLFIVGVSIAYAMGSKKADPKSHQKTILKALKRGLILFGLGLFLSIFPRNFQDFNFIESIKHVRIPGVLQRIGVVFFICSVIFLKSSEKNIFRTIIIILLAYWALMMFLPVPGVGYANLEKETNLGAWLDRTILGEAHLWKSSITWDPEGILSTLPAIATGLFGVLVGVYLKRKDVEPASKIAWLFSVGCMCVIAGLLWDLEFPINKSLWTSSYVLYTGGLATIVLALSYWIIDVHNYNRFTKPFVVYGVNAITVFFVSGLTPRLLNMIKIKQPNGDEIGSLTYFNQTFFTPHFSPINASLAYAIFVILFFYVILWIMYKKNVIIKV</sequence>
<feature type="transmembrane region" description="Helical" evidence="1">
    <location>
        <begin position="146"/>
        <end position="166"/>
    </location>
</feature>
<feature type="transmembrane region" description="Helical" evidence="1">
    <location>
        <begin position="355"/>
        <end position="374"/>
    </location>
</feature>
<keyword evidence="1" id="KW-0812">Transmembrane</keyword>
<keyword evidence="1" id="KW-1133">Transmembrane helix</keyword>
<evidence type="ECO:0000259" key="2">
    <source>
        <dbReference type="Pfam" id="PF07786"/>
    </source>
</evidence>
<dbReference type="EMBL" id="WNXD01000002">
    <property type="protein sequence ID" value="MBB2146038.1"/>
    <property type="molecule type" value="Genomic_DNA"/>
</dbReference>
<keyword evidence="4" id="KW-1185">Reference proteome</keyword>
<feature type="transmembrane region" description="Helical" evidence="1">
    <location>
        <begin position="237"/>
        <end position="254"/>
    </location>
</feature>
<feature type="transmembrane region" description="Helical" evidence="1">
    <location>
        <begin position="300"/>
        <end position="321"/>
    </location>
</feature>
<dbReference type="PANTHER" id="PTHR31061:SF24">
    <property type="entry name" value="LD22376P"/>
    <property type="match status" value="1"/>
</dbReference>
<gene>
    <name evidence="3" type="ORF">GM921_11115</name>
</gene>
<keyword evidence="1" id="KW-0472">Membrane</keyword>
<dbReference type="PANTHER" id="PTHR31061">
    <property type="entry name" value="LD22376P"/>
    <property type="match status" value="1"/>
</dbReference>
<comment type="caution">
    <text evidence="3">The sequence shown here is derived from an EMBL/GenBank/DDBJ whole genome shotgun (WGS) entry which is preliminary data.</text>
</comment>
<accession>A0A923IVM9</accession>
<organism evidence="3 4">
    <name type="scientific">Pedobacter planticolens</name>
    <dbReference type="NCBI Taxonomy" id="2679964"/>
    <lineage>
        <taxon>Bacteria</taxon>
        <taxon>Pseudomonadati</taxon>
        <taxon>Bacteroidota</taxon>
        <taxon>Sphingobacteriia</taxon>
        <taxon>Sphingobacteriales</taxon>
        <taxon>Sphingobacteriaceae</taxon>
        <taxon>Pedobacter</taxon>
    </lineage>
</organism>
<proteinExistence type="predicted"/>
<evidence type="ECO:0000313" key="3">
    <source>
        <dbReference type="EMBL" id="MBB2146038.1"/>
    </source>
</evidence>
<dbReference type="InterPro" id="IPR012429">
    <property type="entry name" value="HGSNAT_cat"/>
</dbReference>